<dbReference type="InterPro" id="IPR036378">
    <property type="entry name" value="FAS1_dom_sf"/>
</dbReference>
<protein>
    <submittedName>
        <fullName evidence="3">Beta-Ig-H3/fasciclin</fullName>
    </submittedName>
</protein>
<keyword evidence="1" id="KW-0732">Signal</keyword>
<dbReference type="PATRIC" id="fig|1317118.6.peg.4011"/>
<dbReference type="SUPFAM" id="SSF82153">
    <property type="entry name" value="FAS1 domain"/>
    <property type="match status" value="1"/>
</dbReference>
<evidence type="ECO:0000313" key="4">
    <source>
        <dbReference type="Proteomes" id="UP000019063"/>
    </source>
</evidence>
<sequence>MNRRDLLNGALALSAGATLLPSAVLAQADDTTAGTVAGIVSNDRDLDTLASLLIAADLVDALQGAGPFTVFAPVNAAFEALGEATIADLTAEENQDRLRRLLQHHVVPQRIEAAGLNAGTSLETLAGTTIEITDEDTLLIGDAELLRPDITCPNGVVHKIGSVLQPPEET</sequence>
<gene>
    <name evidence="3" type="ORF">ATO8_19609</name>
</gene>
<dbReference type="Pfam" id="PF02469">
    <property type="entry name" value="Fasciclin"/>
    <property type="match status" value="1"/>
</dbReference>
<dbReference type="Proteomes" id="UP000019063">
    <property type="component" value="Unassembled WGS sequence"/>
</dbReference>
<dbReference type="FunFam" id="2.30.180.10:FF:000014">
    <property type="entry name" value="Stabilin 1"/>
    <property type="match status" value="1"/>
</dbReference>
<dbReference type="PROSITE" id="PS51318">
    <property type="entry name" value="TAT"/>
    <property type="match status" value="1"/>
</dbReference>
<keyword evidence="4" id="KW-1185">Reference proteome</keyword>
<dbReference type="InterPro" id="IPR006311">
    <property type="entry name" value="TAT_signal"/>
</dbReference>
<comment type="caution">
    <text evidence="3">The sequence shown here is derived from an EMBL/GenBank/DDBJ whole genome shotgun (WGS) entry which is preliminary data.</text>
</comment>
<name>W4HFK9_9RHOB</name>
<dbReference type="PROSITE" id="PS50213">
    <property type="entry name" value="FAS1"/>
    <property type="match status" value="1"/>
</dbReference>
<dbReference type="AlphaFoldDB" id="W4HFK9"/>
<dbReference type="EMBL" id="AQQW01000020">
    <property type="protein sequence ID" value="ETW10916.1"/>
    <property type="molecule type" value="Genomic_DNA"/>
</dbReference>
<reference evidence="3 4" key="1">
    <citation type="journal article" date="2014" name="Antonie Van Leeuwenhoek">
        <title>Roseivivax atlanticus sp. nov., isolated from surface seawater of the Atlantic Ocean.</title>
        <authorList>
            <person name="Li G."/>
            <person name="Lai Q."/>
            <person name="Liu X."/>
            <person name="Sun F."/>
            <person name="Shao Z."/>
        </authorList>
    </citation>
    <scope>NUCLEOTIDE SEQUENCE [LARGE SCALE GENOMIC DNA]</scope>
    <source>
        <strain evidence="3 4">22II-s10s</strain>
    </source>
</reference>
<dbReference type="InterPro" id="IPR050904">
    <property type="entry name" value="Adhesion/Biosynth-related"/>
</dbReference>
<dbReference type="STRING" id="1379903.ATO8_19609"/>
<dbReference type="GO" id="GO:0005615">
    <property type="term" value="C:extracellular space"/>
    <property type="evidence" value="ECO:0007669"/>
    <property type="project" value="TreeGrafter"/>
</dbReference>
<proteinExistence type="predicted"/>
<organism evidence="3 4">
    <name type="scientific">Roseivivax marinus</name>
    <dbReference type="NCBI Taxonomy" id="1379903"/>
    <lineage>
        <taxon>Bacteria</taxon>
        <taxon>Pseudomonadati</taxon>
        <taxon>Pseudomonadota</taxon>
        <taxon>Alphaproteobacteria</taxon>
        <taxon>Rhodobacterales</taxon>
        <taxon>Roseobacteraceae</taxon>
        <taxon>Roseivivax</taxon>
    </lineage>
</organism>
<evidence type="ECO:0000313" key="3">
    <source>
        <dbReference type="EMBL" id="ETW10916.1"/>
    </source>
</evidence>
<dbReference type="RefSeq" id="WP_051487945.1">
    <property type="nucleotide sequence ID" value="NZ_AQQW01000020.1"/>
</dbReference>
<evidence type="ECO:0000259" key="2">
    <source>
        <dbReference type="PROSITE" id="PS50213"/>
    </source>
</evidence>
<dbReference type="PANTHER" id="PTHR10900">
    <property type="entry name" value="PERIOSTIN-RELATED"/>
    <property type="match status" value="1"/>
</dbReference>
<dbReference type="PANTHER" id="PTHR10900:SF77">
    <property type="entry name" value="FI19380P1"/>
    <property type="match status" value="1"/>
</dbReference>
<dbReference type="InterPro" id="IPR000782">
    <property type="entry name" value="FAS1_domain"/>
</dbReference>
<dbReference type="SMART" id="SM00554">
    <property type="entry name" value="FAS1"/>
    <property type="match status" value="1"/>
</dbReference>
<feature type="signal peptide" evidence="1">
    <location>
        <begin position="1"/>
        <end position="28"/>
    </location>
</feature>
<feature type="chain" id="PRO_5004841824" evidence="1">
    <location>
        <begin position="29"/>
        <end position="170"/>
    </location>
</feature>
<dbReference type="eggNOG" id="COG2335">
    <property type="taxonomic scope" value="Bacteria"/>
</dbReference>
<evidence type="ECO:0000256" key="1">
    <source>
        <dbReference type="SAM" id="SignalP"/>
    </source>
</evidence>
<accession>W4HFK9</accession>
<feature type="domain" description="FAS1" evidence="2">
    <location>
        <begin position="33"/>
        <end position="164"/>
    </location>
</feature>
<dbReference type="Gene3D" id="2.30.180.10">
    <property type="entry name" value="FAS1 domain"/>
    <property type="match status" value="1"/>
</dbReference>